<evidence type="ECO:0000256" key="2">
    <source>
        <dbReference type="ARBA" id="ARBA00022741"/>
    </source>
</evidence>
<evidence type="ECO:0000313" key="8">
    <source>
        <dbReference type="Proteomes" id="UP000824156"/>
    </source>
</evidence>
<dbReference type="Gene3D" id="3.40.50.300">
    <property type="entry name" value="P-loop containing nucleotide triphosphate hydrolases"/>
    <property type="match status" value="1"/>
</dbReference>
<sequence>MIEVKNISYSIGKKALVNEVSFHVQPGEMLAIIGANGAGKSTLLKLLCKEIKSDSGKILIRNKPIEAYRLDDLAKFRSVLAQSNTISVSFKVQELIMMGRYPHFDNRPTEEDVAIVKKAMEETGVLAFADRDYNTLSGGEQQRVQLARVIAQIYDQPQGILFLDEPTNGLDILYQQQILSLARGLADRGYCVVSILHDINFASRYAHKVLMLKQGRSIAFGPPREVINCVNIHHAFNIHVKLFSDEEYKCPFIVPTMKTAN</sequence>
<evidence type="ECO:0000256" key="3">
    <source>
        <dbReference type="ARBA" id="ARBA00022840"/>
    </source>
</evidence>
<evidence type="ECO:0000256" key="5">
    <source>
        <dbReference type="ARBA" id="ARBA00037066"/>
    </source>
</evidence>
<evidence type="ECO:0000256" key="1">
    <source>
        <dbReference type="ARBA" id="ARBA00022448"/>
    </source>
</evidence>
<protein>
    <submittedName>
        <fullName evidence="7">Heme ABC transporter ATP-binding protein</fullName>
    </submittedName>
</protein>
<dbReference type="InterPro" id="IPR003439">
    <property type="entry name" value="ABC_transporter-like_ATP-bd"/>
</dbReference>
<proteinExistence type="predicted"/>
<evidence type="ECO:0000259" key="6">
    <source>
        <dbReference type="PROSITE" id="PS50893"/>
    </source>
</evidence>
<dbReference type="AlphaFoldDB" id="A0A9D2AXW7"/>
<dbReference type="SMART" id="SM00382">
    <property type="entry name" value="AAA"/>
    <property type="match status" value="1"/>
</dbReference>
<comment type="function">
    <text evidence="5">Part of the ABC transporter complex HmuTUV involved in hemin import. Responsible for energy coupling to the transport system.</text>
</comment>
<keyword evidence="1" id="KW-0813">Transport</keyword>
<dbReference type="CDD" id="cd03214">
    <property type="entry name" value="ABC_Iron-Siderophores_B12_Hemin"/>
    <property type="match status" value="1"/>
</dbReference>
<dbReference type="PROSITE" id="PS00211">
    <property type="entry name" value="ABC_TRANSPORTER_1"/>
    <property type="match status" value="1"/>
</dbReference>
<keyword evidence="2" id="KW-0547">Nucleotide-binding</keyword>
<dbReference type="Proteomes" id="UP000824156">
    <property type="component" value="Unassembled WGS sequence"/>
</dbReference>
<accession>A0A9D2AXW7</accession>
<dbReference type="NCBIfam" id="NF010068">
    <property type="entry name" value="PRK13548.1"/>
    <property type="match status" value="1"/>
</dbReference>
<dbReference type="EMBL" id="DXEZ01000080">
    <property type="protein sequence ID" value="HIX53948.1"/>
    <property type="molecule type" value="Genomic_DNA"/>
</dbReference>
<dbReference type="PROSITE" id="PS50893">
    <property type="entry name" value="ABC_TRANSPORTER_2"/>
    <property type="match status" value="1"/>
</dbReference>
<evidence type="ECO:0000256" key="4">
    <source>
        <dbReference type="ARBA" id="ARBA00022967"/>
    </source>
</evidence>
<dbReference type="FunFam" id="3.40.50.300:FF:000134">
    <property type="entry name" value="Iron-enterobactin ABC transporter ATP-binding protein"/>
    <property type="match status" value="1"/>
</dbReference>
<feature type="domain" description="ABC transporter" evidence="6">
    <location>
        <begin position="2"/>
        <end position="239"/>
    </location>
</feature>
<keyword evidence="3 7" id="KW-0067">ATP-binding</keyword>
<reference evidence="7" key="1">
    <citation type="journal article" date="2021" name="PeerJ">
        <title>Extensive microbial diversity within the chicken gut microbiome revealed by metagenomics and culture.</title>
        <authorList>
            <person name="Gilroy R."/>
            <person name="Ravi A."/>
            <person name="Getino M."/>
            <person name="Pursley I."/>
            <person name="Horton D.L."/>
            <person name="Alikhan N.F."/>
            <person name="Baker D."/>
            <person name="Gharbi K."/>
            <person name="Hall N."/>
            <person name="Watson M."/>
            <person name="Adriaenssens E.M."/>
            <person name="Foster-Nyarko E."/>
            <person name="Jarju S."/>
            <person name="Secka A."/>
            <person name="Antonio M."/>
            <person name="Oren A."/>
            <person name="Chaudhuri R.R."/>
            <person name="La Ragione R."/>
            <person name="Hildebrand F."/>
            <person name="Pallen M.J."/>
        </authorList>
    </citation>
    <scope>NUCLEOTIDE SEQUENCE</scope>
    <source>
        <strain evidence="7">1719</strain>
    </source>
</reference>
<keyword evidence="4" id="KW-1278">Translocase</keyword>
<organism evidence="7 8">
    <name type="scientific">Candidatus Sphingobacterium stercoripullorum</name>
    <dbReference type="NCBI Taxonomy" id="2838759"/>
    <lineage>
        <taxon>Bacteria</taxon>
        <taxon>Pseudomonadati</taxon>
        <taxon>Bacteroidota</taxon>
        <taxon>Sphingobacteriia</taxon>
        <taxon>Sphingobacteriales</taxon>
        <taxon>Sphingobacteriaceae</taxon>
        <taxon>Sphingobacterium</taxon>
    </lineage>
</organism>
<gene>
    <name evidence="7" type="ORF">H9853_02890</name>
</gene>
<dbReference type="SUPFAM" id="SSF52540">
    <property type="entry name" value="P-loop containing nucleoside triphosphate hydrolases"/>
    <property type="match status" value="1"/>
</dbReference>
<dbReference type="InterPro" id="IPR027417">
    <property type="entry name" value="P-loop_NTPase"/>
</dbReference>
<dbReference type="Pfam" id="PF00005">
    <property type="entry name" value="ABC_tran"/>
    <property type="match status" value="1"/>
</dbReference>
<dbReference type="PANTHER" id="PTHR42794:SF1">
    <property type="entry name" value="HEMIN IMPORT ATP-BINDING PROTEIN HMUV"/>
    <property type="match status" value="1"/>
</dbReference>
<dbReference type="GO" id="GO:0016887">
    <property type="term" value="F:ATP hydrolysis activity"/>
    <property type="evidence" value="ECO:0007669"/>
    <property type="project" value="InterPro"/>
</dbReference>
<dbReference type="InterPro" id="IPR017871">
    <property type="entry name" value="ABC_transporter-like_CS"/>
</dbReference>
<name>A0A9D2AXW7_9SPHI</name>
<dbReference type="InterPro" id="IPR003593">
    <property type="entry name" value="AAA+_ATPase"/>
</dbReference>
<dbReference type="GO" id="GO:0005524">
    <property type="term" value="F:ATP binding"/>
    <property type="evidence" value="ECO:0007669"/>
    <property type="project" value="UniProtKB-KW"/>
</dbReference>
<evidence type="ECO:0000313" key="7">
    <source>
        <dbReference type="EMBL" id="HIX53948.1"/>
    </source>
</evidence>
<dbReference type="PANTHER" id="PTHR42794">
    <property type="entry name" value="HEMIN IMPORT ATP-BINDING PROTEIN HMUV"/>
    <property type="match status" value="1"/>
</dbReference>
<comment type="caution">
    <text evidence="7">The sequence shown here is derived from an EMBL/GenBank/DDBJ whole genome shotgun (WGS) entry which is preliminary data.</text>
</comment>
<reference evidence="7" key="2">
    <citation type="submission" date="2021-04" db="EMBL/GenBank/DDBJ databases">
        <authorList>
            <person name="Gilroy R."/>
        </authorList>
    </citation>
    <scope>NUCLEOTIDE SEQUENCE</scope>
    <source>
        <strain evidence="7">1719</strain>
    </source>
</reference>